<dbReference type="EMBL" id="UYJE01006711">
    <property type="protein sequence ID" value="VDI48321.1"/>
    <property type="molecule type" value="Genomic_DNA"/>
</dbReference>
<sequence length="326" mass="37257">MSLKRDLLIKNIRDRRFRSVHSLANIADAWKGYTVGGRRGSTLSTIRMSAGNALDCAARHESLECIQIAIIQMFQKKKLQEGELYTLQEHVRELVKTEAGPLIYDYFKDKLLKKGMVILREYMKNDLGSILLKKISDQWNYFYTEILPTIQAMLYQLPVKVGDKSVRQVTLLSFRDIVVLKVGTEETMSSLPDDDITPDVRQMLLVLQSVHDGYPPSENHLRIEKLVARCVSPYLGFFGLYEGSPVPTTEVSIRPTTNLKLLEKPEAYEFEVKQQSIARPRSVQLISPRSSHRPGNGFVLNHLLAPVKEQETGRRHSIDVYDKLNK</sequence>
<dbReference type="Proteomes" id="UP000596742">
    <property type="component" value="Unassembled WGS sequence"/>
</dbReference>
<gene>
    <name evidence="2" type="ORF">MGAL_10B008022</name>
</gene>
<evidence type="ECO:0000313" key="3">
    <source>
        <dbReference type="Proteomes" id="UP000596742"/>
    </source>
</evidence>
<organism evidence="2 3">
    <name type="scientific">Mytilus galloprovincialis</name>
    <name type="common">Mediterranean mussel</name>
    <dbReference type="NCBI Taxonomy" id="29158"/>
    <lineage>
        <taxon>Eukaryota</taxon>
        <taxon>Metazoa</taxon>
        <taxon>Spiralia</taxon>
        <taxon>Lophotrochozoa</taxon>
        <taxon>Mollusca</taxon>
        <taxon>Bivalvia</taxon>
        <taxon>Autobranchia</taxon>
        <taxon>Pteriomorphia</taxon>
        <taxon>Mytilida</taxon>
        <taxon>Mytiloidea</taxon>
        <taxon>Mytilidae</taxon>
        <taxon>Mytilinae</taxon>
        <taxon>Mytilus</taxon>
    </lineage>
</organism>
<dbReference type="InterPro" id="IPR013745">
    <property type="entry name" value="Bit61/PRR5"/>
</dbReference>
<proteinExistence type="inferred from homology"/>
<keyword evidence="3" id="KW-1185">Reference proteome</keyword>
<dbReference type="GO" id="GO:0038203">
    <property type="term" value="P:TORC2 signaling"/>
    <property type="evidence" value="ECO:0007669"/>
    <property type="project" value="TreeGrafter"/>
</dbReference>
<name>A0A8B6FFH2_MYTGA</name>
<dbReference type="AlphaFoldDB" id="A0A8B6FFH2"/>
<accession>A0A8B6FFH2</accession>
<dbReference type="Pfam" id="PF08539">
    <property type="entry name" value="HbrB"/>
    <property type="match status" value="1"/>
</dbReference>
<dbReference type="PANTHER" id="PTHR32428">
    <property type="entry name" value="TARGET OF RAPAMYCIN COMPLEX 2 SUBUNIT BIT61-RELATED"/>
    <property type="match status" value="1"/>
</dbReference>
<evidence type="ECO:0000313" key="2">
    <source>
        <dbReference type="EMBL" id="VDI48321.1"/>
    </source>
</evidence>
<comment type="caution">
    <text evidence="2">The sequence shown here is derived from an EMBL/GenBank/DDBJ whole genome shotgun (WGS) entry which is preliminary data.</text>
</comment>
<dbReference type="GO" id="GO:0031932">
    <property type="term" value="C:TORC2 complex"/>
    <property type="evidence" value="ECO:0007669"/>
    <property type="project" value="TreeGrafter"/>
</dbReference>
<dbReference type="OrthoDB" id="2290221at2759"/>
<dbReference type="PANTHER" id="PTHR32428:SF2">
    <property type="entry name" value="TARGET OF RAPAMYCIN COMPLEX 2 SUBUNIT BIT61-RELATED"/>
    <property type="match status" value="1"/>
</dbReference>
<protein>
    <submittedName>
        <fullName evidence="2">Proline-rich protein 5</fullName>
    </submittedName>
</protein>
<evidence type="ECO:0000256" key="1">
    <source>
        <dbReference type="ARBA" id="ARBA00010453"/>
    </source>
</evidence>
<comment type="similarity">
    <text evidence="1">Belongs to the PROTOR family.</text>
</comment>
<reference evidence="2" key="1">
    <citation type="submission" date="2018-11" db="EMBL/GenBank/DDBJ databases">
        <authorList>
            <person name="Alioto T."/>
            <person name="Alioto T."/>
        </authorList>
    </citation>
    <scope>NUCLEOTIDE SEQUENCE</scope>
</reference>